<feature type="transmembrane region" description="Helical" evidence="7">
    <location>
        <begin position="199"/>
        <end position="219"/>
    </location>
</feature>
<dbReference type="AlphaFoldDB" id="A0A2T8HZE5"/>
<feature type="transmembrane region" description="Helical" evidence="7">
    <location>
        <begin position="57"/>
        <end position="82"/>
    </location>
</feature>
<keyword evidence="6 7" id="KW-0472">Membrane</keyword>
<protein>
    <submittedName>
        <fullName evidence="8">Flagellar biosynthesis protein FliR</fullName>
    </submittedName>
</protein>
<sequence>MVHYGLVFARIGAFFTLLPVFGERVVPARVRLISALAMTVIVAPALAGQVPPVPDTLIRAALFIGAETLVGLTLAIGLRLLVMVLQMAGTMAAQATSLSQAFGGAGIDPQPAFSQVLVMAGLAVIVVSGLPERLAALLVLSYEIFPSGQWLDASSLAQWGVSRVAHAFGLAFTLAAPFVIGSGLYNLALGAINRAMPQLMVAFVGAPALTFGGLFLMLISAPLMISIWLSTFAAMSADPALMIVP</sequence>
<evidence type="ECO:0000256" key="7">
    <source>
        <dbReference type="SAM" id="Phobius"/>
    </source>
</evidence>
<gene>
    <name evidence="8" type="ORF">DDE20_01680</name>
</gene>
<dbReference type="GO" id="GO:0005886">
    <property type="term" value="C:plasma membrane"/>
    <property type="evidence" value="ECO:0007669"/>
    <property type="project" value="UniProtKB-SubCell"/>
</dbReference>
<evidence type="ECO:0000313" key="9">
    <source>
        <dbReference type="Proteomes" id="UP000245911"/>
    </source>
</evidence>
<name>A0A2T8HZE5_9RHOB</name>
<keyword evidence="8" id="KW-0282">Flagellum</keyword>
<evidence type="ECO:0000256" key="3">
    <source>
        <dbReference type="ARBA" id="ARBA00022475"/>
    </source>
</evidence>
<comment type="similarity">
    <text evidence="2">Belongs to the FliR/MopE/SpaR family.</text>
</comment>
<evidence type="ECO:0000256" key="1">
    <source>
        <dbReference type="ARBA" id="ARBA00004651"/>
    </source>
</evidence>
<feature type="transmembrane region" description="Helical" evidence="7">
    <location>
        <begin position="6"/>
        <end position="25"/>
    </location>
</feature>
<accession>A0A2T8HZE5</accession>
<evidence type="ECO:0000256" key="6">
    <source>
        <dbReference type="ARBA" id="ARBA00023136"/>
    </source>
</evidence>
<evidence type="ECO:0000256" key="4">
    <source>
        <dbReference type="ARBA" id="ARBA00022692"/>
    </source>
</evidence>
<keyword evidence="9" id="KW-1185">Reference proteome</keyword>
<feature type="transmembrane region" description="Helical" evidence="7">
    <location>
        <begin position="32"/>
        <end position="51"/>
    </location>
</feature>
<dbReference type="GO" id="GO:0006605">
    <property type="term" value="P:protein targeting"/>
    <property type="evidence" value="ECO:0007669"/>
    <property type="project" value="InterPro"/>
</dbReference>
<dbReference type="PANTHER" id="PTHR30065:SF8">
    <property type="entry name" value="FLAGELLAR BIOSYNTHETIC PROTEIN FLIR"/>
    <property type="match status" value="1"/>
</dbReference>
<dbReference type="EMBL" id="QDKM01000001">
    <property type="protein sequence ID" value="PVH30800.1"/>
    <property type="molecule type" value="Genomic_DNA"/>
</dbReference>
<keyword evidence="3" id="KW-1003">Cell membrane</keyword>
<keyword evidence="8" id="KW-0969">Cilium</keyword>
<feature type="transmembrane region" description="Helical" evidence="7">
    <location>
        <begin position="165"/>
        <end position="187"/>
    </location>
</feature>
<dbReference type="PRINTS" id="PR00953">
    <property type="entry name" value="TYPE3IMRPROT"/>
</dbReference>
<keyword evidence="4 7" id="KW-0812">Transmembrane</keyword>
<evidence type="ECO:0000256" key="5">
    <source>
        <dbReference type="ARBA" id="ARBA00022989"/>
    </source>
</evidence>
<evidence type="ECO:0000313" key="8">
    <source>
        <dbReference type="EMBL" id="PVH30800.1"/>
    </source>
</evidence>
<organism evidence="8 9">
    <name type="scientific">Pararhodobacter oceanensis</name>
    <dbReference type="NCBI Taxonomy" id="2172121"/>
    <lineage>
        <taxon>Bacteria</taxon>
        <taxon>Pseudomonadati</taxon>
        <taxon>Pseudomonadota</taxon>
        <taxon>Alphaproteobacteria</taxon>
        <taxon>Rhodobacterales</taxon>
        <taxon>Paracoccaceae</taxon>
        <taxon>Pararhodobacter</taxon>
    </lineage>
</organism>
<evidence type="ECO:0000256" key="2">
    <source>
        <dbReference type="ARBA" id="ARBA00009772"/>
    </source>
</evidence>
<keyword evidence="8" id="KW-0966">Cell projection</keyword>
<dbReference type="OrthoDB" id="9779817at2"/>
<proteinExistence type="inferred from homology"/>
<dbReference type="Proteomes" id="UP000245911">
    <property type="component" value="Unassembled WGS sequence"/>
</dbReference>
<reference evidence="8 9" key="1">
    <citation type="submission" date="2018-04" db="EMBL/GenBank/DDBJ databases">
        <title>Pararhodobacter oceanense sp. nov., isolated from marine intertidal sediment.</title>
        <authorList>
            <person name="Wang X.-L."/>
            <person name="Du Z.-J."/>
        </authorList>
    </citation>
    <scope>NUCLEOTIDE SEQUENCE [LARGE SCALE GENOMIC DNA]</scope>
    <source>
        <strain evidence="8 9">AM505</strain>
    </source>
</reference>
<dbReference type="InterPro" id="IPR002010">
    <property type="entry name" value="T3SS_IM_R"/>
</dbReference>
<comment type="subcellular location">
    <subcellularLocation>
        <location evidence="1">Cell membrane</location>
        <topology evidence="1">Multi-pass membrane protein</topology>
    </subcellularLocation>
</comment>
<comment type="caution">
    <text evidence="8">The sequence shown here is derived from an EMBL/GenBank/DDBJ whole genome shotgun (WGS) entry which is preliminary data.</text>
</comment>
<dbReference type="Pfam" id="PF01311">
    <property type="entry name" value="Bac_export_1"/>
    <property type="match status" value="1"/>
</dbReference>
<keyword evidence="5 7" id="KW-1133">Transmembrane helix</keyword>
<dbReference type="PANTHER" id="PTHR30065">
    <property type="entry name" value="FLAGELLAR BIOSYNTHETIC PROTEIN FLIR"/>
    <property type="match status" value="1"/>
</dbReference>